<dbReference type="EMBL" id="MOPA01000013">
    <property type="protein sequence ID" value="KAK1524698.1"/>
    <property type="molecule type" value="Genomic_DNA"/>
</dbReference>
<comment type="caution">
    <text evidence="1">The sequence shown here is derived from an EMBL/GenBank/DDBJ whole genome shotgun (WGS) entry which is preliminary data.</text>
</comment>
<keyword evidence="2" id="KW-1185">Reference proteome</keyword>
<feature type="non-terminal residue" evidence="1">
    <location>
        <position position="1"/>
    </location>
</feature>
<sequence>VWVRLGGGFLHGVSSRNCSWAVQTRNVDLSKYCFFFVYELSSLDRTRHRAIKCRHGALFLFSSRSYLESCALEDLGSIQLGLTLGVSGE</sequence>
<dbReference type="RefSeq" id="XP_060343366.1">
    <property type="nucleotide sequence ID" value="XM_060497898.1"/>
</dbReference>
<organism evidence="1 2">
    <name type="scientific">Colletotrichum paranaense</name>
    <dbReference type="NCBI Taxonomy" id="1914294"/>
    <lineage>
        <taxon>Eukaryota</taxon>
        <taxon>Fungi</taxon>
        <taxon>Dikarya</taxon>
        <taxon>Ascomycota</taxon>
        <taxon>Pezizomycotina</taxon>
        <taxon>Sordariomycetes</taxon>
        <taxon>Hypocreomycetidae</taxon>
        <taxon>Glomerellales</taxon>
        <taxon>Glomerellaceae</taxon>
        <taxon>Colletotrichum</taxon>
        <taxon>Colletotrichum acutatum species complex</taxon>
    </lineage>
</organism>
<evidence type="ECO:0000313" key="2">
    <source>
        <dbReference type="Proteomes" id="UP001241169"/>
    </source>
</evidence>
<protein>
    <submittedName>
        <fullName evidence="1">Uncharacterized protein</fullName>
    </submittedName>
</protein>
<reference evidence="1 2" key="1">
    <citation type="submission" date="2016-10" db="EMBL/GenBank/DDBJ databases">
        <title>The genome sequence of Colletotrichum fioriniae PJ7.</title>
        <authorList>
            <person name="Baroncelli R."/>
        </authorList>
    </citation>
    <scope>NUCLEOTIDE SEQUENCE [LARGE SCALE GENOMIC DNA]</scope>
    <source>
        <strain evidence="1 2">IMI 384185</strain>
    </source>
</reference>
<proteinExistence type="predicted"/>
<gene>
    <name evidence="1" type="ORF">CPAR01_13646</name>
</gene>
<accession>A0ABQ9S4E2</accession>
<dbReference type="GeneID" id="85381797"/>
<name>A0ABQ9S4E2_9PEZI</name>
<evidence type="ECO:0000313" key="1">
    <source>
        <dbReference type="EMBL" id="KAK1524698.1"/>
    </source>
</evidence>
<dbReference type="Proteomes" id="UP001241169">
    <property type="component" value="Unassembled WGS sequence"/>
</dbReference>